<keyword evidence="2" id="KW-1185">Reference proteome</keyword>
<proteinExistence type="predicted"/>
<dbReference type="Gene3D" id="1.10.340.30">
    <property type="entry name" value="Hypothetical protein, domain 2"/>
    <property type="match status" value="1"/>
</dbReference>
<evidence type="ECO:0000313" key="1">
    <source>
        <dbReference type="EMBL" id="CAK9201446.1"/>
    </source>
</evidence>
<protein>
    <submittedName>
        <fullName evidence="1">Uncharacterized protein</fullName>
    </submittedName>
</protein>
<dbReference type="Proteomes" id="UP001497512">
    <property type="component" value="Chromosome 13"/>
</dbReference>
<gene>
    <name evidence="1" type="ORF">CSSPTR1EN2_LOCUS5911</name>
</gene>
<dbReference type="EMBL" id="OZ019905">
    <property type="protein sequence ID" value="CAK9201446.1"/>
    <property type="molecule type" value="Genomic_DNA"/>
</dbReference>
<organism evidence="1 2">
    <name type="scientific">Sphagnum troendelagicum</name>
    <dbReference type="NCBI Taxonomy" id="128251"/>
    <lineage>
        <taxon>Eukaryota</taxon>
        <taxon>Viridiplantae</taxon>
        <taxon>Streptophyta</taxon>
        <taxon>Embryophyta</taxon>
        <taxon>Bryophyta</taxon>
        <taxon>Sphagnophytina</taxon>
        <taxon>Sphagnopsida</taxon>
        <taxon>Sphagnales</taxon>
        <taxon>Sphagnaceae</taxon>
        <taxon>Sphagnum</taxon>
    </lineage>
</organism>
<sequence length="78" mass="8953">MQLWLHIMMKNGPFLFTMTNTEVAVSYQLLCRVAFMGFDPAIVSKFDEKKITILIANPKIHIPEAKIRGAIEIQFRGE</sequence>
<accession>A0ABP0TP24</accession>
<name>A0ABP0TP24_9BRYO</name>
<reference evidence="1" key="1">
    <citation type="submission" date="2024-02" db="EMBL/GenBank/DDBJ databases">
        <authorList>
            <consortium name="ELIXIR-Norway"/>
            <consortium name="Elixir Norway"/>
        </authorList>
    </citation>
    <scope>NUCLEOTIDE SEQUENCE</scope>
</reference>
<evidence type="ECO:0000313" key="2">
    <source>
        <dbReference type="Proteomes" id="UP001497512"/>
    </source>
</evidence>